<dbReference type="Proteomes" id="UP000016932">
    <property type="component" value="Unassembled WGS sequence"/>
</dbReference>
<dbReference type="VEuPathDB" id="FungiDB:MYCFIDRAFT_84672"/>
<name>M3A7R8_PSEFD</name>
<dbReference type="RefSeq" id="XP_007929541.1">
    <property type="nucleotide sequence ID" value="XM_007931350.1"/>
</dbReference>
<reference evidence="1 2" key="1">
    <citation type="journal article" date="2012" name="PLoS Pathog.">
        <title>Diverse lifestyles and strategies of plant pathogenesis encoded in the genomes of eighteen Dothideomycetes fungi.</title>
        <authorList>
            <person name="Ohm R.A."/>
            <person name="Feau N."/>
            <person name="Henrissat B."/>
            <person name="Schoch C.L."/>
            <person name="Horwitz B.A."/>
            <person name="Barry K.W."/>
            <person name="Condon B.J."/>
            <person name="Copeland A.C."/>
            <person name="Dhillon B."/>
            <person name="Glaser F."/>
            <person name="Hesse C.N."/>
            <person name="Kosti I."/>
            <person name="LaButti K."/>
            <person name="Lindquist E.A."/>
            <person name="Lucas S."/>
            <person name="Salamov A.A."/>
            <person name="Bradshaw R.E."/>
            <person name="Ciuffetti L."/>
            <person name="Hamelin R.C."/>
            <person name="Kema G.H.J."/>
            <person name="Lawrence C."/>
            <person name="Scott J.A."/>
            <person name="Spatafora J.W."/>
            <person name="Turgeon B.G."/>
            <person name="de Wit P.J.G.M."/>
            <person name="Zhong S."/>
            <person name="Goodwin S.B."/>
            <person name="Grigoriev I.V."/>
        </authorList>
    </citation>
    <scope>NUCLEOTIDE SEQUENCE [LARGE SCALE GENOMIC DNA]</scope>
    <source>
        <strain evidence="1 2">CIRAD86</strain>
    </source>
</reference>
<protein>
    <submittedName>
        <fullName evidence="1">Uncharacterized protein</fullName>
    </submittedName>
</protein>
<evidence type="ECO:0000313" key="1">
    <source>
        <dbReference type="EMBL" id="EME80656.1"/>
    </source>
</evidence>
<dbReference type="HOGENOM" id="CLU_1555950_0_0_1"/>
<accession>M3A7R8</accession>
<dbReference type="AlphaFoldDB" id="M3A7R8"/>
<proteinExistence type="predicted"/>
<organism evidence="1 2">
    <name type="scientific">Pseudocercospora fijiensis (strain CIRAD86)</name>
    <name type="common">Black leaf streak disease fungus</name>
    <name type="synonym">Mycosphaerella fijiensis</name>
    <dbReference type="NCBI Taxonomy" id="383855"/>
    <lineage>
        <taxon>Eukaryota</taxon>
        <taxon>Fungi</taxon>
        <taxon>Dikarya</taxon>
        <taxon>Ascomycota</taxon>
        <taxon>Pezizomycotina</taxon>
        <taxon>Dothideomycetes</taxon>
        <taxon>Dothideomycetidae</taxon>
        <taxon>Mycosphaerellales</taxon>
        <taxon>Mycosphaerellaceae</taxon>
        <taxon>Pseudocercospora</taxon>
    </lineage>
</organism>
<evidence type="ECO:0000313" key="2">
    <source>
        <dbReference type="Proteomes" id="UP000016932"/>
    </source>
</evidence>
<dbReference type="GeneID" id="19342234"/>
<dbReference type="KEGG" id="pfj:MYCFIDRAFT_84672"/>
<gene>
    <name evidence="1" type="ORF">MYCFIDRAFT_84672</name>
</gene>
<sequence>MLPPPRLGDGKAVALLPQNWQEELEEFPPRRKYEPSYVDLAAPERVKIEIAILEVKIRDLQGREEYKNSKFHMSHWKWRARFLEPRRCGPLSIILQTTSMQTLEHWKHAAQLEVEKARDLEEDLSRRNAEESMSRKKFDAEYREIEGMKQMWKDIGRLVVRRLGELDMSKKK</sequence>
<keyword evidence="2" id="KW-1185">Reference proteome</keyword>
<dbReference type="EMBL" id="KB446561">
    <property type="protein sequence ID" value="EME80656.1"/>
    <property type="molecule type" value="Genomic_DNA"/>
</dbReference>